<dbReference type="EMBL" id="LGTL01000023">
    <property type="protein sequence ID" value="KPA75677.1"/>
    <property type="molecule type" value="Genomic_DNA"/>
</dbReference>
<protein>
    <submittedName>
        <fullName evidence="2">Putative mitochondrial ABC transporter</fullName>
    </submittedName>
</protein>
<proteinExistence type="predicted"/>
<name>A0A0M9FTJ5_LEPPY</name>
<feature type="compositionally biased region" description="Basic and acidic residues" evidence="1">
    <location>
        <begin position="1226"/>
        <end position="1236"/>
    </location>
</feature>
<comment type="caution">
    <text evidence="2">The sequence shown here is derived from an EMBL/GenBank/DDBJ whole genome shotgun (WGS) entry which is preliminary data.</text>
</comment>
<gene>
    <name evidence="2" type="ORF">ABB37_08238</name>
</gene>
<dbReference type="InterPro" id="IPR039421">
    <property type="entry name" value="Type_1_exporter"/>
</dbReference>
<evidence type="ECO:0000256" key="1">
    <source>
        <dbReference type="SAM" id="MobiDB-lite"/>
    </source>
</evidence>
<organism evidence="2 3">
    <name type="scientific">Leptomonas pyrrhocoris</name>
    <name type="common">Firebug parasite</name>
    <dbReference type="NCBI Taxonomy" id="157538"/>
    <lineage>
        <taxon>Eukaryota</taxon>
        <taxon>Discoba</taxon>
        <taxon>Euglenozoa</taxon>
        <taxon>Kinetoplastea</taxon>
        <taxon>Metakinetoplastina</taxon>
        <taxon>Trypanosomatida</taxon>
        <taxon>Trypanosomatidae</taxon>
        <taxon>Leishmaniinae</taxon>
        <taxon>Leptomonas</taxon>
    </lineage>
</organism>
<feature type="region of interest" description="Disordered" evidence="1">
    <location>
        <begin position="174"/>
        <end position="212"/>
    </location>
</feature>
<dbReference type="GO" id="GO:0016020">
    <property type="term" value="C:membrane"/>
    <property type="evidence" value="ECO:0007669"/>
    <property type="project" value="TreeGrafter"/>
</dbReference>
<dbReference type="PANTHER" id="PTHR24221">
    <property type="entry name" value="ATP-BINDING CASSETTE SUB-FAMILY B"/>
    <property type="match status" value="1"/>
</dbReference>
<dbReference type="GO" id="GO:0042626">
    <property type="term" value="F:ATPase-coupled transmembrane transporter activity"/>
    <property type="evidence" value="ECO:0007669"/>
    <property type="project" value="TreeGrafter"/>
</dbReference>
<feature type="region of interest" description="Disordered" evidence="1">
    <location>
        <begin position="910"/>
        <end position="968"/>
    </location>
</feature>
<dbReference type="OrthoDB" id="6500128at2759"/>
<dbReference type="PANTHER" id="PTHR24221:SF503">
    <property type="entry name" value="MITOCHONDRIAL POTASSIUM CHANNEL ATP-BINDING SUBUNIT"/>
    <property type="match status" value="1"/>
</dbReference>
<dbReference type="SUPFAM" id="SSF52540">
    <property type="entry name" value="P-loop containing nucleoside triphosphate hydrolases"/>
    <property type="match status" value="1"/>
</dbReference>
<evidence type="ECO:0000313" key="2">
    <source>
        <dbReference type="EMBL" id="KPA75677.1"/>
    </source>
</evidence>
<dbReference type="RefSeq" id="XP_015654116.1">
    <property type="nucleotide sequence ID" value="XM_015807167.1"/>
</dbReference>
<accession>A0A0M9FTJ5</accession>
<feature type="compositionally biased region" description="Polar residues" evidence="1">
    <location>
        <begin position="1187"/>
        <end position="1202"/>
    </location>
</feature>
<reference evidence="2 3" key="1">
    <citation type="submission" date="2015-07" db="EMBL/GenBank/DDBJ databases">
        <title>High-quality genome of monoxenous trypanosomatid Leptomonas pyrrhocoris.</title>
        <authorList>
            <person name="Flegontov P."/>
            <person name="Butenko A."/>
            <person name="Firsov S."/>
            <person name="Vlcek C."/>
            <person name="Logacheva M.D."/>
            <person name="Field M."/>
            <person name="Filatov D."/>
            <person name="Flegontova O."/>
            <person name="Gerasimov E."/>
            <person name="Jackson A.P."/>
            <person name="Kelly S."/>
            <person name="Opperdoes F."/>
            <person name="O'Reilly A."/>
            <person name="Votypka J."/>
            <person name="Yurchenko V."/>
            <person name="Lukes J."/>
        </authorList>
    </citation>
    <scope>NUCLEOTIDE SEQUENCE [LARGE SCALE GENOMIC DNA]</scope>
    <source>
        <strain evidence="2">H10</strain>
    </source>
</reference>
<sequence>MSSVDPTTPAPPPHVPSTASFHWGPTFLLGDSLHSYRAAIGYVARVWTPPAALDGVEYASFVVLLSSGLCVMEGFHAVRYTLRQLRRFKAETAPQHPTRVVCGDGHAALPFHTDAPGGETTEVNTKSRELLEAADDKDEERAAAATTTTTTVAAAADPFRWYQRVLHRISAALPTRAGKQSAPHIDESEDEAAAADSNPLGRPDNESSEYDFMSRGTSVPFEMSNLPAQRGGSLLPYATADGAATVSLHDAGDAEDGDAEDEEEDQTWEATPEMLMHYWKQLEHIILTAPRRNARRFFRNLPNEMTATEPDVAAVNAWFDGVTHHLQGGASVWSYFASAAALHTPPTEVKKESSLAAPACAPFGQQRPAFAVPPNGCFAYHTKPPPEDFYRDTDHSSGEEEELCETHQQQQTPQQEDKHEEQGEPPHPRGPSAEEEEKKRESEASAAGTTADVEAAAPVAGRGTVDGSEAASRARPRRHILHWEALLLIWFNVTEVPMSSREIRALLLKASPPAVMSPAMVRDSGPTAFNLASTNLSLLWFWSTLQRVFETLVLNEDVERCEADIEELQAYAMPLFIKCVARWPVPAQMSVTMEVALHRGLVGFICVVQSTWMALNVVMQRLLGLRRRLYYRNTWSLARYMYSSSKAKVMSAALITVMMTLSSRVSAAGRVVRERIAGYIENGTEEGHVSAGVGKGSGGGSGPAMNLRLMLALCAFELARMAVQYVITNTTSEFIVLTASQRREVVKMQLYEALSHTQLTFYEQHTYEEVEEILYYVNDMEGIDVQLHQYLFDAINVFVELTNALRPFTYRSTVVAAGVAMAPYALRGIAAAVERRYLLAQREGYLPSGAYAVEDAYQGAGDGDGGDDANVLREGAMLRGDEIIAAIPQLRPYGADVRLVRWWNRHQQRRQHMKLSRHRPPSSTAKETKKAAAGGEKECGSSVKSGLRREGAPTSANGRRSAPGSQSRQGWRTYFQSLIGAWVTDEDIGLVRSALVALVQLPHGKLLPGSGKALLDLSEWLLPMAASAYGIAWCGQPNLDPFQLLQGMQAIEAAVDNIGEARDTAEMIGYNAYKASMLERLLQPTQWEVVSREESLYMANFIISAAEVGRVNDARQRWVAQSHRLSRLVTPASATPSATPLLSAAMAGAASFYRRHALRHIEIEGIRLRYVPTESTVRRRRRRNSSTHDGTPHSGTPVSASLPNGDEGGSVEGQRTAEDETDDDEHAGVGRRDAPHDGAPLFSADIVLWSPQQQRGRFVCVTGPNGRGKTALVNLLLALYVNARGPLPSSVASSPHAGRLGSGAVTFCFAGRIRARRQRRGGLTSRTANSSQVNVARAGSSAYGSFHSHRGAATAAASADGGRRGESRVDLRTIPADVLRRHIFSYVPEMPTVFSGATVAQNISLAGYVSVATDALMRRVTQCATLAQCDFVQRLPLGLLTRIADTTANSWGTTAGQYSTGVGNTSVTRLSADQAKRLMLARAYFHGGEVLLMDEPTKEMEDPATARRMCEGWCKLLERGHCSGVICMTMDETLLRMADEVITLP</sequence>
<dbReference type="VEuPathDB" id="TriTrypDB:LpyrH10_23_0230"/>
<feature type="region of interest" description="Disordered" evidence="1">
    <location>
        <begin position="383"/>
        <end position="474"/>
    </location>
</feature>
<feature type="region of interest" description="Disordered" evidence="1">
    <location>
        <begin position="1175"/>
        <end position="1236"/>
    </location>
</feature>
<dbReference type="OMA" id="PEMLMHY"/>
<feature type="compositionally biased region" description="Basic and acidic residues" evidence="1">
    <location>
        <begin position="926"/>
        <end position="939"/>
    </location>
</feature>
<dbReference type="InterPro" id="IPR027417">
    <property type="entry name" value="P-loop_NTPase"/>
</dbReference>
<dbReference type="CDD" id="cd00267">
    <property type="entry name" value="ABC_ATPase"/>
    <property type="match status" value="1"/>
</dbReference>
<dbReference type="Gene3D" id="3.40.50.300">
    <property type="entry name" value="P-loop containing nucleotide triphosphate hydrolases"/>
    <property type="match status" value="1"/>
</dbReference>
<dbReference type="GeneID" id="26908523"/>
<evidence type="ECO:0000313" key="3">
    <source>
        <dbReference type="Proteomes" id="UP000037923"/>
    </source>
</evidence>
<keyword evidence="3" id="KW-1185">Reference proteome</keyword>
<feature type="compositionally biased region" description="Basic and acidic residues" evidence="1">
    <location>
        <begin position="384"/>
        <end position="398"/>
    </location>
</feature>
<feature type="compositionally biased region" description="Low complexity" evidence="1">
    <location>
        <begin position="444"/>
        <end position="457"/>
    </location>
</feature>
<feature type="compositionally biased region" description="Polar residues" evidence="1">
    <location>
        <begin position="954"/>
        <end position="968"/>
    </location>
</feature>
<feature type="compositionally biased region" description="Basic and acidic residues" evidence="1">
    <location>
        <begin position="415"/>
        <end position="427"/>
    </location>
</feature>
<dbReference type="Proteomes" id="UP000037923">
    <property type="component" value="Unassembled WGS sequence"/>
</dbReference>
<feature type="compositionally biased region" description="Basic residues" evidence="1">
    <location>
        <begin position="910"/>
        <end position="920"/>
    </location>
</feature>